<dbReference type="PANTHER" id="PTHR43685">
    <property type="entry name" value="GLYCOSYLTRANSFERASE"/>
    <property type="match status" value="1"/>
</dbReference>
<organism evidence="5 6">
    <name type="scientific">Polynucleobacter sphagniphilus</name>
    <dbReference type="NCBI Taxonomy" id="1743169"/>
    <lineage>
        <taxon>Bacteria</taxon>
        <taxon>Pseudomonadati</taxon>
        <taxon>Pseudomonadota</taxon>
        <taxon>Betaproteobacteria</taxon>
        <taxon>Burkholderiales</taxon>
        <taxon>Burkholderiaceae</taxon>
        <taxon>Polynucleobacter</taxon>
    </lineage>
</organism>
<proteinExistence type="inferred from homology"/>
<dbReference type="RefSeq" id="WP_280756967.1">
    <property type="nucleotide sequence ID" value="NZ_JARXXW010000014.1"/>
</dbReference>
<name>A0AA43S7D0_9BURK</name>
<gene>
    <name evidence="5" type="ORF">M2127_002045</name>
</gene>
<keyword evidence="6" id="KW-1185">Reference proteome</keyword>
<evidence type="ECO:0000256" key="2">
    <source>
        <dbReference type="ARBA" id="ARBA00022676"/>
    </source>
</evidence>
<dbReference type="PANTHER" id="PTHR43685:SF5">
    <property type="entry name" value="GLYCOSYLTRANSFERASE EPSE-RELATED"/>
    <property type="match status" value="1"/>
</dbReference>
<keyword evidence="3" id="KW-0808">Transferase</keyword>
<comment type="caution">
    <text evidence="5">The sequence shown here is derived from an EMBL/GenBank/DDBJ whole genome shotgun (WGS) entry which is preliminary data.</text>
</comment>
<evidence type="ECO:0000259" key="4">
    <source>
        <dbReference type="Pfam" id="PF00535"/>
    </source>
</evidence>
<dbReference type="GO" id="GO:0016757">
    <property type="term" value="F:glycosyltransferase activity"/>
    <property type="evidence" value="ECO:0007669"/>
    <property type="project" value="UniProtKB-KW"/>
</dbReference>
<evidence type="ECO:0000313" key="6">
    <source>
        <dbReference type="Proteomes" id="UP001161160"/>
    </source>
</evidence>
<dbReference type="AlphaFoldDB" id="A0AA43S7D0"/>
<sequence>MKPSLSVLIPAYNSEKTIIKCINSILSQSYNNIEIIVINDGSTDATKNILEKLNYENIKIINNESNLGISRSLNRGLDQCNSDYIARMDADDISTFDRFTKQIDYLEKHQNIDVLGCYQLAVGGYNNGPIRTKINDDEIKSKLLVGPTMLHPTVVFRGRFIYDNNVRYDPNCYLSEDYELWSRISPIAQFSNLPEILYEYNWDSQKNWELNNPKLMESLTFIWNREISRNGIKPTKRNLHIHMILSNRVQEIKIYDILLLFIYINRLIINNFLRGTINSKVFIFDRYNEYYLILRKFARNVLYGNS</sequence>
<dbReference type="Gene3D" id="3.90.550.10">
    <property type="entry name" value="Spore Coat Polysaccharide Biosynthesis Protein SpsA, Chain A"/>
    <property type="match status" value="1"/>
</dbReference>
<protein>
    <submittedName>
        <fullName evidence="5">Glycosyltransferase involved in cell wall biosynthesis</fullName>
    </submittedName>
</protein>
<dbReference type="InterPro" id="IPR029044">
    <property type="entry name" value="Nucleotide-diphossugar_trans"/>
</dbReference>
<dbReference type="InterPro" id="IPR001173">
    <property type="entry name" value="Glyco_trans_2-like"/>
</dbReference>
<evidence type="ECO:0000256" key="1">
    <source>
        <dbReference type="ARBA" id="ARBA00006739"/>
    </source>
</evidence>
<dbReference type="InterPro" id="IPR050834">
    <property type="entry name" value="Glycosyltransf_2"/>
</dbReference>
<evidence type="ECO:0000256" key="3">
    <source>
        <dbReference type="ARBA" id="ARBA00022679"/>
    </source>
</evidence>
<dbReference type="Proteomes" id="UP001161160">
    <property type="component" value="Unassembled WGS sequence"/>
</dbReference>
<dbReference type="EMBL" id="JARXYA010000012">
    <property type="protein sequence ID" value="MDH6504716.1"/>
    <property type="molecule type" value="Genomic_DNA"/>
</dbReference>
<feature type="domain" description="Glycosyltransferase 2-like" evidence="4">
    <location>
        <begin position="6"/>
        <end position="132"/>
    </location>
</feature>
<comment type="similarity">
    <text evidence="1">Belongs to the glycosyltransferase 2 family.</text>
</comment>
<dbReference type="SUPFAM" id="SSF53448">
    <property type="entry name" value="Nucleotide-diphospho-sugar transferases"/>
    <property type="match status" value="1"/>
</dbReference>
<dbReference type="Pfam" id="PF00535">
    <property type="entry name" value="Glycos_transf_2"/>
    <property type="match status" value="1"/>
</dbReference>
<evidence type="ECO:0000313" key="5">
    <source>
        <dbReference type="EMBL" id="MDH6504716.1"/>
    </source>
</evidence>
<reference evidence="5" key="1">
    <citation type="submission" date="2023-04" db="EMBL/GenBank/DDBJ databases">
        <title>Genome Encyclopedia of Bacteria and Archaea VI: Functional Genomics of Type Strains.</title>
        <authorList>
            <person name="Whitman W."/>
        </authorList>
    </citation>
    <scope>NUCLEOTIDE SEQUENCE</scope>
    <source>
        <strain evidence="5">Enz.4-51</strain>
    </source>
</reference>
<keyword evidence="2" id="KW-0328">Glycosyltransferase</keyword>
<accession>A0AA43S7D0</accession>